<dbReference type="PROSITE" id="PS00622">
    <property type="entry name" value="HTH_LUXR_1"/>
    <property type="match status" value="1"/>
</dbReference>
<proteinExistence type="predicted"/>
<keyword evidence="1" id="KW-0805">Transcription regulation</keyword>
<evidence type="ECO:0000256" key="3">
    <source>
        <dbReference type="ARBA" id="ARBA00023159"/>
    </source>
</evidence>
<dbReference type="AlphaFoldDB" id="A0A0T9T970"/>
<dbReference type="GO" id="GO:0003677">
    <property type="term" value="F:DNA binding"/>
    <property type="evidence" value="ECO:0007669"/>
    <property type="project" value="UniProtKB-KW"/>
</dbReference>
<evidence type="ECO:0000259" key="5">
    <source>
        <dbReference type="PROSITE" id="PS50043"/>
    </source>
</evidence>
<dbReference type="Pfam" id="PF00196">
    <property type="entry name" value="GerE"/>
    <property type="match status" value="1"/>
</dbReference>
<evidence type="ECO:0000256" key="4">
    <source>
        <dbReference type="ARBA" id="ARBA00023163"/>
    </source>
</evidence>
<evidence type="ECO:0000256" key="1">
    <source>
        <dbReference type="ARBA" id="ARBA00023015"/>
    </source>
</evidence>
<dbReference type="OrthoDB" id="6475078at2"/>
<reference evidence="7" key="1">
    <citation type="submission" date="2015-03" db="EMBL/GenBank/DDBJ databases">
        <authorList>
            <consortium name="Pathogen Informatics"/>
        </authorList>
    </citation>
    <scope>NUCLEOTIDE SEQUENCE [LARGE SCALE GENOMIC DNA]</scope>
    <source>
        <strain evidence="7">IP27925</strain>
    </source>
</reference>
<dbReference type="SMART" id="SM00421">
    <property type="entry name" value="HTH_LUXR"/>
    <property type="match status" value="1"/>
</dbReference>
<dbReference type="PANTHER" id="PTHR44688">
    <property type="entry name" value="DNA-BINDING TRANSCRIPTIONAL ACTIVATOR DEVR_DOSR"/>
    <property type="match status" value="1"/>
</dbReference>
<feature type="domain" description="HTH luxR-type" evidence="5">
    <location>
        <begin position="138"/>
        <end position="203"/>
    </location>
</feature>
<evidence type="ECO:0000313" key="7">
    <source>
        <dbReference type="Proteomes" id="UP000040088"/>
    </source>
</evidence>
<keyword evidence="3" id="KW-0010">Activator</keyword>
<dbReference type="InterPro" id="IPR036388">
    <property type="entry name" value="WH-like_DNA-bd_sf"/>
</dbReference>
<keyword evidence="2" id="KW-0238">DNA-binding</keyword>
<protein>
    <submittedName>
        <fullName evidence="6">Positive transcription regulator evgA</fullName>
    </submittedName>
</protein>
<dbReference type="InterPro" id="IPR000792">
    <property type="entry name" value="Tscrpt_reg_LuxR_C"/>
</dbReference>
<dbReference type="SUPFAM" id="SSF46894">
    <property type="entry name" value="C-terminal effector domain of the bipartite response regulators"/>
    <property type="match status" value="1"/>
</dbReference>
<dbReference type="Gene3D" id="1.10.10.10">
    <property type="entry name" value="Winged helix-like DNA-binding domain superfamily/Winged helix DNA-binding domain"/>
    <property type="match status" value="1"/>
</dbReference>
<dbReference type="InterPro" id="IPR016032">
    <property type="entry name" value="Sig_transdc_resp-reg_C-effctor"/>
</dbReference>
<keyword evidence="4" id="KW-0804">Transcription</keyword>
<evidence type="ECO:0000256" key="2">
    <source>
        <dbReference type="ARBA" id="ARBA00023125"/>
    </source>
</evidence>
<dbReference type="Proteomes" id="UP000040088">
    <property type="component" value="Unassembled WGS sequence"/>
</dbReference>
<dbReference type="EMBL" id="CQEM01000002">
    <property type="protein sequence ID" value="CNK69226.1"/>
    <property type="molecule type" value="Genomic_DNA"/>
</dbReference>
<accession>A0A0T9T970</accession>
<dbReference type="RefSeq" id="WP_050125164.1">
    <property type="nucleotide sequence ID" value="NZ_CABHQD010000230.1"/>
</dbReference>
<dbReference type="GeneID" id="61904198"/>
<dbReference type="PRINTS" id="PR00038">
    <property type="entry name" value="HTHLUXR"/>
</dbReference>
<evidence type="ECO:0000313" key="6">
    <source>
        <dbReference type="EMBL" id="CNK69226.1"/>
    </source>
</evidence>
<dbReference type="PANTHER" id="PTHR44688:SF16">
    <property type="entry name" value="DNA-BINDING TRANSCRIPTIONAL ACTIVATOR DEVR_DOSR"/>
    <property type="match status" value="1"/>
</dbReference>
<sequence>MEVKQVIIQHPCAYTRISIERILKKTLNNESVNIASSVSSIADCHDHLVRFPVTHLVILNLHGEDYTSGDSLSLIVDWLRIHRPSCRVIVIANDFCLNLIKHYFHGVEQVQAVIAQNAPLSHFVTLLKRVFSKPVTPYKKQSYILSKRERTVLALLLQGKSNNDIAVYLQLSNKTISCHKRSAMGKLGIPTLQPMFMNVGIVTHLLNDLIAEV</sequence>
<gene>
    <name evidence="6" type="primary">evgA_1</name>
    <name evidence="6" type="ORF">ERS008460_00595</name>
</gene>
<dbReference type="PROSITE" id="PS50043">
    <property type="entry name" value="HTH_LUXR_2"/>
    <property type="match status" value="1"/>
</dbReference>
<organism evidence="6 7">
    <name type="scientific">Yersinia aleksiciae</name>
    <dbReference type="NCBI Taxonomy" id="263819"/>
    <lineage>
        <taxon>Bacteria</taxon>
        <taxon>Pseudomonadati</taxon>
        <taxon>Pseudomonadota</taxon>
        <taxon>Gammaproteobacteria</taxon>
        <taxon>Enterobacterales</taxon>
        <taxon>Yersiniaceae</taxon>
        <taxon>Yersinia</taxon>
    </lineage>
</organism>
<name>A0A0T9T970_YERAE</name>
<dbReference type="CDD" id="cd06170">
    <property type="entry name" value="LuxR_C_like"/>
    <property type="match status" value="1"/>
</dbReference>
<dbReference type="GO" id="GO:0006355">
    <property type="term" value="P:regulation of DNA-templated transcription"/>
    <property type="evidence" value="ECO:0007669"/>
    <property type="project" value="InterPro"/>
</dbReference>